<evidence type="ECO:0008006" key="4">
    <source>
        <dbReference type="Google" id="ProtNLM"/>
    </source>
</evidence>
<dbReference type="GO" id="GO:0031110">
    <property type="term" value="P:regulation of microtubule polymerization or depolymerization"/>
    <property type="evidence" value="ECO:0007669"/>
    <property type="project" value="InterPro"/>
</dbReference>
<evidence type="ECO:0000313" key="3">
    <source>
        <dbReference type="Proteomes" id="UP000019118"/>
    </source>
</evidence>
<dbReference type="RefSeq" id="XP_019765973.1">
    <property type="nucleotide sequence ID" value="XM_019910414.2"/>
</dbReference>
<dbReference type="KEGG" id="dpa:109541535"/>
<accession>A0AAR5PYA1</accession>
<dbReference type="Pfam" id="PF00836">
    <property type="entry name" value="Stathmin"/>
    <property type="match status" value="1"/>
</dbReference>
<evidence type="ECO:0000313" key="2">
    <source>
        <dbReference type="EnsemblMetazoa" id="XP_019765973.1"/>
    </source>
</evidence>
<reference evidence="2" key="2">
    <citation type="submission" date="2024-08" db="UniProtKB">
        <authorList>
            <consortium name="EnsemblMetazoa"/>
        </authorList>
    </citation>
    <scope>IDENTIFICATION</scope>
</reference>
<dbReference type="AlphaFoldDB" id="A0AAR5PYA1"/>
<keyword evidence="3" id="KW-1185">Reference proteome</keyword>
<feature type="region of interest" description="Disordered" evidence="1">
    <location>
        <begin position="113"/>
        <end position="145"/>
    </location>
</feature>
<reference evidence="3" key="1">
    <citation type="journal article" date="2013" name="Genome Biol.">
        <title>Draft genome of the mountain pine beetle, Dendroctonus ponderosae Hopkins, a major forest pest.</title>
        <authorList>
            <person name="Keeling C.I."/>
            <person name="Yuen M.M."/>
            <person name="Liao N.Y."/>
            <person name="Docking T.R."/>
            <person name="Chan S.K."/>
            <person name="Taylor G.A."/>
            <person name="Palmquist D.L."/>
            <person name="Jackman S.D."/>
            <person name="Nguyen A."/>
            <person name="Li M."/>
            <person name="Henderson H."/>
            <person name="Janes J.K."/>
            <person name="Zhao Y."/>
            <person name="Pandoh P."/>
            <person name="Moore R."/>
            <person name="Sperling F.A."/>
            <person name="Huber D.P."/>
            <person name="Birol I."/>
            <person name="Jones S.J."/>
            <person name="Bohlmann J."/>
        </authorList>
    </citation>
    <scope>NUCLEOTIDE SEQUENCE</scope>
</reference>
<organism evidence="2 3">
    <name type="scientific">Dendroctonus ponderosae</name>
    <name type="common">Mountain pine beetle</name>
    <dbReference type="NCBI Taxonomy" id="77166"/>
    <lineage>
        <taxon>Eukaryota</taxon>
        <taxon>Metazoa</taxon>
        <taxon>Ecdysozoa</taxon>
        <taxon>Arthropoda</taxon>
        <taxon>Hexapoda</taxon>
        <taxon>Insecta</taxon>
        <taxon>Pterygota</taxon>
        <taxon>Neoptera</taxon>
        <taxon>Endopterygota</taxon>
        <taxon>Coleoptera</taxon>
        <taxon>Polyphaga</taxon>
        <taxon>Cucujiformia</taxon>
        <taxon>Curculionidae</taxon>
        <taxon>Scolytinae</taxon>
        <taxon>Dendroctonus</taxon>
    </lineage>
</organism>
<dbReference type="InterPro" id="IPR000956">
    <property type="entry name" value="Stathmin_fam"/>
</dbReference>
<name>A0AAR5PYA1_DENPD</name>
<protein>
    <recommendedName>
        <fullName evidence="4">Stathmin</fullName>
    </recommendedName>
</protein>
<dbReference type="GeneID" id="109541535"/>
<dbReference type="Proteomes" id="UP000019118">
    <property type="component" value="Unassembled WGS sequence"/>
</dbReference>
<evidence type="ECO:0000256" key="1">
    <source>
        <dbReference type="SAM" id="MobiDB-lite"/>
    </source>
</evidence>
<dbReference type="EnsemblMetazoa" id="XM_019910414.1">
    <property type="protein sequence ID" value="XP_019765973.1"/>
    <property type="gene ID" value="LOC109541535"/>
</dbReference>
<sequence length="145" mass="16188">MGCNAAKNVAVIPLDGNAHSSNGEVKTDRYDAAPNYIDLDPGEIENAMVNNVLKAGNGMSFDITFDESEDKQPPKRIIELQEAENKEPPSLEKLQEKLEEAELRRQQFLQQRLQSANNLKKHTNHETLKSTDQSPNHLAVPQNAL</sequence>
<proteinExistence type="predicted"/>